<dbReference type="AlphaFoldDB" id="A0A8S2FEH7"/>
<dbReference type="Proteomes" id="UP000682733">
    <property type="component" value="Unassembled WGS sequence"/>
</dbReference>
<dbReference type="Proteomes" id="UP000677228">
    <property type="component" value="Unassembled WGS sequence"/>
</dbReference>
<feature type="non-terminal residue" evidence="1">
    <location>
        <position position="1"/>
    </location>
</feature>
<accession>A0A8S2FEH7</accession>
<evidence type="ECO:0000313" key="2">
    <source>
        <dbReference type="EMBL" id="CAF4237925.1"/>
    </source>
</evidence>
<name>A0A8S2FEH7_9BILA</name>
<evidence type="ECO:0000313" key="1">
    <source>
        <dbReference type="EMBL" id="CAF1441614.1"/>
    </source>
</evidence>
<proteinExistence type="predicted"/>
<organism evidence="1 3">
    <name type="scientific">Didymodactylos carnosus</name>
    <dbReference type="NCBI Taxonomy" id="1234261"/>
    <lineage>
        <taxon>Eukaryota</taxon>
        <taxon>Metazoa</taxon>
        <taxon>Spiralia</taxon>
        <taxon>Gnathifera</taxon>
        <taxon>Rotifera</taxon>
        <taxon>Eurotatoria</taxon>
        <taxon>Bdelloidea</taxon>
        <taxon>Philodinida</taxon>
        <taxon>Philodinidae</taxon>
        <taxon>Didymodactylos</taxon>
    </lineage>
</organism>
<sequence>VLTSYCKTLFGLCVQVRYENKQLQPIIDEIINQILFNRMWNSSYREYIHYISTTSEDEQKRSFTCAQIFQQIQIQIKNPNTSQAIIDFLPIFYRHCVMLVEQTPSEIFYSLQYFDKMLITNANEQVYLNGIQRILQILDERHLFDQLLTMDEKSEDVINWMKQLLVTYLNSSNKQLYSNLCVTCLHLNPSLIETMLPDIFGTISDDPDALSIFLIDYIDLYYRMRTLAKIPKKLHSACKLVTDLTIHVQTNIFER</sequence>
<evidence type="ECO:0000313" key="3">
    <source>
        <dbReference type="Proteomes" id="UP000677228"/>
    </source>
</evidence>
<comment type="caution">
    <text evidence="1">The sequence shown here is derived from an EMBL/GenBank/DDBJ whole genome shotgun (WGS) entry which is preliminary data.</text>
</comment>
<reference evidence="1" key="1">
    <citation type="submission" date="2021-02" db="EMBL/GenBank/DDBJ databases">
        <authorList>
            <person name="Nowell W R."/>
        </authorList>
    </citation>
    <scope>NUCLEOTIDE SEQUENCE</scope>
</reference>
<gene>
    <name evidence="1" type="ORF">OVA965_LOCUS34467</name>
    <name evidence="2" type="ORF">TMI583_LOCUS35390</name>
</gene>
<protein>
    <submittedName>
        <fullName evidence="1">Uncharacterized protein</fullName>
    </submittedName>
</protein>
<dbReference type="EMBL" id="CAJOBA010050761">
    <property type="protein sequence ID" value="CAF4237925.1"/>
    <property type="molecule type" value="Genomic_DNA"/>
</dbReference>
<dbReference type="EMBL" id="CAJNOK010028945">
    <property type="protein sequence ID" value="CAF1441614.1"/>
    <property type="molecule type" value="Genomic_DNA"/>
</dbReference>